<evidence type="ECO:0000313" key="1">
    <source>
        <dbReference type="EMBL" id="KAH6935511.1"/>
    </source>
</evidence>
<organism evidence="1 2">
    <name type="scientific">Hyalomma asiaticum</name>
    <name type="common">Tick</name>
    <dbReference type="NCBI Taxonomy" id="266040"/>
    <lineage>
        <taxon>Eukaryota</taxon>
        <taxon>Metazoa</taxon>
        <taxon>Ecdysozoa</taxon>
        <taxon>Arthropoda</taxon>
        <taxon>Chelicerata</taxon>
        <taxon>Arachnida</taxon>
        <taxon>Acari</taxon>
        <taxon>Parasitiformes</taxon>
        <taxon>Ixodida</taxon>
        <taxon>Ixodoidea</taxon>
        <taxon>Ixodidae</taxon>
        <taxon>Hyalomminae</taxon>
        <taxon>Hyalomma</taxon>
    </lineage>
</organism>
<accession>A0ACB7SNI2</accession>
<gene>
    <name evidence="1" type="ORF">HPB50_006377</name>
</gene>
<keyword evidence="2" id="KW-1185">Reference proteome</keyword>
<comment type="caution">
    <text evidence="1">The sequence shown here is derived from an EMBL/GenBank/DDBJ whole genome shotgun (WGS) entry which is preliminary data.</text>
</comment>
<name>A0ACB7SNI2_HYAAI</name>
<protein>
    <submittedName>
        <fullName evidence="1">Uncharacterized protein</fullName>
    </submittedName>
</protein>
<dbReference type="Proteomes" id="UP000821845">
    <property type="component" value="Chromosome 3"/>
</dbReference>
<sequence length="110" mass="12917">MRKTDVTDMKQVWGRMKSTGYYKPKKIKDLCHVKAKARLRLDSDASQEIRQQLIAAAPDSSLARHSRGRFDVEDKENMDIELEPQSEPYLLVEHMSFGKEVQRYQDFITR</sequence>
<proteinExistence type="predicted"/>
<dbReference type="EMBL" id="CM023483">
    <property type="protein sequence ID" value="KAH6935511.1"/>
    <property type="molecule type" value="Genomic_DNA"/>
</dbReference>
<evidence type="ECO:0000313" key="2">
    <source>
        <dbReference type="Proteomes" id="UP000821845"/>
    </source>
</evidence>
<reference evidence="1" key="1">
    <citation type="submission" date="2020-05" db="EMBL/GenBank/DDBJ databases">
        <title>Large-scale comparative analyses of tick genomes elucidate their genetic diversity and vector capacities.</title>
        <authorList>
            <person name="Jia N."/>
            <person name="Wang J."/>
            <person name="Shi W."/>
            <person name="Du L."/>
            <person name="Sun Y."/>
            <person name="Zhan W."/>
            <person name="Jiang J."/>
            <person name="Wang Q."/>
            <person name="Zhang B."/>
            <person name="Ji P."/>
            <person name="Sakyi L.B."/>
            <person name="Cui X."/>
            <person name="Yuan T."/>
            <person name="Jiang B."/>
            <person name="Yang W."/>
            <person name="Lam T.T.-Y."/>
            <person name="Chang Q."/>
            <person name="Ding S."/>
            <person name="Wang X."/>
            <person name="Zhu J."/>
            <person name="Ruan X."/>
            <person name="Zhao L."/>
            <person name="Wei J."/>
            <person name="Que T."/>
            <person name="Du C."/>
            <person name="Cheng J."/>
            <person name="Dai P."/>
            <person name="Han X."/>
            <person name="Huang E."/>
            <person name="Gao Y."/>
            <person name="Liu J."/>
            <person name="Shao H."/>
            <person name="Ye R."/>
            <person name="Li L."/>
            <person name="Wei W."/>
            <person name="Wang X."/>
            <person name="Wang C."/>
            <person name="Yang T."/>
            <person name="Huo Q."/>
            <person name="Li W."/>
            <person name="Guo W."/>
            <person name="Chen H."/>
            <person name="Zhou L."/>
            <person name="Ni X."/>
            <person name="Tian J."/>
            <person name="Zhou Y."/>
            <person name="Sheng Y."/>
            <person name="Liu T."/>
            <person name="Pan Y."/>
            <person name="Xia L."/>
            <person name="Li J."/>
            <person name="Zhao F."/>
            <person name="Cao W."/>
        </authorList>
    </citation>
    <scope>NUCLEOTIDE SEQUENCE</scope>
    <source>
        <strain evidence="1">Hyas-2018</strain>
    </source>
</reference>